<keyword evidence="8" id="KW-1185">Reference proteome</keyword>
<comment type="caution">
    <text evidence="7">The sequence shown here is derived from an EMBL/GenBank/DDBJ whole genome shotgun (WGS) entry which is preliminary data.</text>
</comment>
<evidence type="ECO:0000256" key="5">
    <source>
        <dbReference type="ARBA" id="ARBA00023210"/>
    </source>
</evidence>
<keyword evidence="6" id="KW-0131">Cell cycle</keyword>
<name>A0ABT2JYS3_9ACTN</name>
<dbReference type="InterPro" id="IPR006776">
    <property type="entry name" value="SsgB"/>
</dbReference>
<dbReference type="InterPro" id="IPR038658">
    <property type="entry name" value="SsgB_sf"/>
</dbReference>
<evidence type="ECO:0000313" key="7">
    <source>
        <dbReference type="EMBL" id="MCT2593052.1"/>
    </source>
</evidence>
<gene>
    <name evidence="7" type="ORF">LHJ74_24605</name>
</gene>
<keyword evidence="4" id="KW-0749">Sporulation</keyword>
<reference evidence="7 8" key="1">
    <citation type="submission" date="2021-10" db="EMBL/GenBank/DDBJ databases">
        <title>Streptomyces gossypii sp. nov., isolated from soil collected from cotton field.</title>
        <authorList>
            <person name="Ge X."/>
            <person name="Chen X."/>
            <person name="Liu W."/>
        </authorList>
    </citation>
    <scope>NUCLEOTIDE SEQUENCE [LARGE SCALE GENOMIC DNA]</scope>
    <source>
        <strain evidence="7 8">N2-109</strain>
    </source>
</reference>
<keyword evidence="3" id="KW-0132">Cell division</keyword>
<proteinExistence type="inferred from homology"/>
<evidence type="ECO:0000256" key="3">
    <source>
        <dbReference type="ARBA" id="ARBA00022618"/>
    </source>
</evidence>
<sequence>MSAVIVNTAQARLIVRSSVARPLSVILRYDDRDPLAVRLAFPADASLDGLEVEWTFARELLDTGLQTPAGAGDVRLWPCGPAHTMLELHAAEGMALVELRSADLRGFLHRAHESVPRGHERPATDLDSALTALLRGV</sequence>
<comment type="similarity">
    <text evidence="2">Belongs to the SsgA family.</text>
</comment>
<dbReference type="RefSeq" id="WP_260220399.1">
    <property type="nucleotide sequence ID" value="NZ_JAJAGO010000012.1"/>
</dbReference>
<comment type="subcellular location">
    <subcellularLocation>
        <location evidence="1">Cell septum</location>
    </subcellularLocation>
</comment>
<organism evidence="7 8">
    <name type="scientific">Streptomyces gossypii</name>
    <dbReference type="NCBI Taxonomy" id="2883101"/>
    <lineage>
        <taxon>Bacteria</taxon>
        <taxon>Bacillati</taxon>
        <taxon>Actinomycetota</taxon>
        <taxon>Actinomycetes</taxon>
        <taxon>Kitasatosporales</taxon>
        <taxon>Streptomycetaceae</taxon>
        <taxon>Streptomyces</taxon>
    </lineage>
</organism>
<evidence type="ECO:0000256" key="6">
    <source>
        <dbReference type="ARBA" id="ARBA00023306"/>
    </source>
</evidence>
<dbReference type="Gene3D" id="2.30.31.20">
    <property type="entry name" value="Sporulation-specific cell division protein SsgB"/>
    <property type="match status" value="1"/>
</dbReference>
<evidence type="ECO:0000256" key="2">
    <source>
        <dbReference type="ARBA" id="ARBA00009323"/>
    </source>
</evidence>
<accession>A0ABT2JYS3</accession>
<dbReference type="EMBL" id="JAJAGO010000012">
    <property type="protein sequence ID" value="MCT2593052.1"/>
    <property type="molecule type" value="Genomic_DNA"/>
</dbReference>
<evidence type="ECO:0000313" key="8">
    <source>
        <dbReference type="Proteomes" id="UP001156389"/>
    </source>
</evidence>
<evidence type="ECO:0000256" key="1">
    <source>
        <dbReference type="ARBA" id="ARBA00004431"/>
    </source>
</evidence>
<dbReference type="Proteomes" id="UP001156389">
    <property type="component" value="Unassembled WGS sequence"/>
</dbReference>
<dbReference type="Pfam" id="PF04686">
    <property type="entry name" value="SsgA"/>
    <property type="match status" value="1"/>
</dbReference>
<keyword evidence="5" id="KW-0717">Septation</keyword>
<protein>
    <submittedName>
        <fullName evidence="7">SsgA family sporulation/cell division regulator</fullName>
    </submittedName>
</protein>
<evidence type="ECO:0000256" key="4">
    <source>
        <dbReference type="ARBA" id="ARBA00022969"/>
    </source>
</evidence>